<evidence type="ECO:0000313" key="2">
    <source>
        <dbReference type="EMBL" id="EDP11073.1"/>
    </source>
</evidence>
<dbReference type="HOGENOM" id="CLU_3233735_0_0_9"/>
<dbReference type="AlphaFoldDB" id="A8RCI0"/>
<feature type="region of interest" description="Disordered" evidence="1">
    <location>
        <begin position="18"/>
        <end position="43"/>
    </location>
</feature>
<accession>A8RCI0</accession>
<evidence type="ECO:0000256" key="1">
    <source>
        <dbReference type="SAM" id="MobiDB-lite"/>
    </source>
</evidence>
<name>A8RCI0_9FIRM</name>
<dbReference type="Proteomes" id="UP000004090">
    <property type="component" value="Unassembled WGS sequence"/>
</dbReference>
<organism evidence="2 3">
    <name type="scientific">Amedibacillus dolichus DSM 3991</name>
    <dbReference type="NCBI Taxonomy" id="428127"/>
    <lineage>
        <taxon>Bacteria</taxon>
        <taxon>Bacillati</taxon>
        <taxon>Bacillota</taxon>
        <taxon>Erysipelotrichia</taxon>
        <taxon>Erysipelotrichales</taxon>
        <taxon>Erysipelotrichaceae</taxon>
        <taxon>Amedibacillus</taxon>
    </lineage>
</organism>
<dbReference type="eggNOG" id="ENOG502ZSBF">
    <property type="taxonomic scope" value="Bacteria"/>
</dbReference>
<evidence type="ECO:0000313" key="3">
    <source>
        <dbReference type="Proteomes" id="UP000004090"/>
    </source>
</evidence>
<gene>
    <name evidence="2" type="ORF">EUBDOL_01401</name>
</gene>
<proteinExistence type="predicted"/>
<protein>
    <submittedName>
        <fullName evidence="2">Uncharacterized protein</fullName>
    </submittedName>
</protein>
<sequence>MPPTSISFSQFVRASSKKSIRCQPPFRRPRKAAGAARISYGDA</sequence>
<reference evidence="2 3" key="2">
    <citation type="submission" date="2007-09" db="EMBL/GenBank/DDBJ databases">
        <authorList>
            <person name="Fulton L."/>
            <person name="Clifton S."/>
            <person name="Fulton B."/>
            <person name="Xu J."/>
            <person name="Minx P."/>
            <person name="Pepin K.H."/>
            <person name="Johnson M."/>
            <person name="Thiruvilangam P."/>
            <person name="Bhonagiri V."/>
            <person name="Nash W.E."/>
            <person name="Mardis E.R."/>
            <person name="Wilson R.K."/>
        </authorList>
    </citation>
    <scope>NUCLEOTIDE SEQUENCE [LARGE SCALE GENOMIC DNA]</scope>
    <source>
        <strain evidence="2 3">DSM 3991</strain>
    </source>
</reference>
<reference evidence="2 3" key="1">
    <citation type="submission" date="2007-09" db="EMBL/GenBank/DDBJ databases">
        <title>Draft genome sequence of Eubacterium dolichum (DSM 3991).</title>
        <authorList>
            <person name="Sudarsanam P."/>
            <person name="Ley R."/>
            <person name="Guruge J."/>
            <person name="Turnbaugh P.J."/>
            <person name="Mahowald M."/>
            <person name="Liep D."/>
            <person name="Gordon J."/>
        </authorList>
    </citation>
    <scope>NUCLEOTIDE SEQUENCE [LARGE SCALE GENOMIC DNA]</scope>
    <source>
        <strain evidence="2 3">DSM 3991</strain>
    </source>
</reference>
<comment type="caution">
    <text evidence="2">The sequence shown here is derived from an EMBL/GenBank/DDBJ whole genome shotgun (WGS) entry which is preliminary data.</text>
</comment>
<dbReference type="EMBL" id="ABAW02000020">
    <property type="protein sequence ID" value="EDP11073.1"/>
    <property type="molecule type" value="Genomic_DNA"/>
</dbReference>
<dbReference type="STRING" id="428127.EUBDOL_01401"/>